<keyword evidence="6" id="KW-1185">Reference proteome</keyword>
<evidence type="ECO:0000313" key="6">
    <source>
        <dbReference type="Proteomes" id="UP000199529"/>
    </source>
</evidence>
<dbReference type="STRING" id="418495.SAMN05216215_1013105"/>
<dbReference type="GO" id="GO:0015074">
    <property type="term" value="P:DNA integration"/>
    <property type="evidence" value="ECO:0007669"/>
    <property type="project" value="InterPro"/>
</dbReference>
<dbReference type="InterPro" id="IPR011010">
    <property type="entry name" value="DNA_brk_join_enz"/>
</dbReference>
<evidence type="ECO:0000256" key="3">
    <source>
        <dbReference type="ARBA" id="ARBA00023172"/>
    </source>
</evidence>
<protein>
    <submittedName>
        <fullName evidence="5">Site-specific recombinase XerC</fullName>
    </submittedName>
</protein>
<evidence type="ECO:0000259" key="4">
    <source>
        <dbReference type="PROSITE" id="PS51898"/>
    </source>
</evidence>
<keyword evidence="2" id="KW-0238">DNA-binding</keyword>
<comment type="similarity">
    <text evidence="1">Belongs to the 'phage' integrase family.</text>
</comment>
<dbReference type="CDD" id="cd00397">
    <property type="entry name" value="DNA_BRE_C"/>
    <property type="match status" value="1"/>
</dbReference>
<dbReference type="InterPro" id="IPR013762">
    <property type="entry name" value="Integrase-like_cat_sf"/>
</dbReference>
<evidence type="ECO:0000313" key="5">
    <source>
        <dbReference type="EMBL" id="SDX65652.1"/>
    </source>
</evidence>
<accession>A0A1H3DGN6</accession>
<dbReference type="GO" id="GO:0006310">
    <property type="term" value="P:DNA recombination"/>
    <property type="evidence" value="ECO:0007669"/>
    <property type="project" value="UniProtKB-KW"/>
</dbReference>
<dbReference type="PROSITE" id="PS51898">
    <property type="entry name" value="TYR_RECOMBINASE"/>
    <property type="match status" value="1"/>
</dbReference>
<evidence type="ECO:0000256" key="1">
    <source>
        <dbReference type="ARBA" id="ARBA00008857"/>
    </source>
</evidence>
<dbReference type="PANTHER" id="PTHR30349">
    <property type="entry name" value="PHAGE INTEGRASE-RELATED"/>
    <property type="match status" value="1"/>
</dbReference>
<organism evidence="5 6">
    <name type="scientific">Saccharopolyspora shandongensis</name>
    <dbReference type="NCBI Taxonomy" id="418495"/>
    <lineage>
        <taxon>Bacteria</taxon>
        <taxon>Bacillati</taxon>
        <taxon>Actinomycetota</taxon>
        <taxon>Actinomycetes</taxon>
        <taxon>Pseudonocardiales</taxon>
        <taxon>Pseudonocardiaceae</taxon>
        <taxon>Saccharopolyspora</taxon>
    </lineage>
</organism>
<keyword evidence="3" id="KW-0233">DNA recombination</keyword>
<dbReference type="Gene3D" id="1.10.150.130">
    <property type="match status" value="1"/>
</dbReference>
<sequence>MSKQVWAEELPSGNWSARYRHPITRRKERAGSHPSEDAALAAARKAVRELVRLYNGDPDLSPVSGAPTLAEYAAEAIDALPHVRPSTRKRYHSIARQLVKHFGDRVRVDQLDESSARSVVAAANRAGLSHSTCEGRVTVLGHIVDQAGRDGYTTVRSVDWQVPLPTEVRRQRELLDNDTVGLLTCAMPYRLWVAILVSRDTGLRISEVAGLRVQDVNLARRLLRLVGSFDPDGVWREHTKGHRAGIELPLTRRLTAALEHHIRNNVRQGQTWLFAYPDGEPVGIRNMRAAFDRARTVAGVPDAVWHDMRRTLLTTLSDEGTPLQHLQALAGHANPKTTRNYIQRVRAEDLARWTDTIDRPTTPPEPPTRHLVAV</sequence>
<dbReference type="Proteomes" id="UP000199529">
    <property type="component" value="Unassembled WGS sequence"/>
</dbReference>
<proteinExistence type="inferred from homology"/>
<dbReference type="SUPFAM" id="SSF56349">
    <property type="entry name" value="DNA breaking-rejoining enzymes"/>
    <property type="match status" value="1"/>
</dbReference>
<reference evidence="6" key="1">
    <citation type="submission" date="2016-10" db="EMBL/GenBank/DDBJ databases">
        <authorList>
            <person name="Varghese N."/>
            <person name="Submissions S."/>
        </authorList>
    </citation>
    <scope>NUCLEOTIDE SEQUENCE [LARGE SCALE GENOMIC DNA]</scope>
    <source>
        <strain evidence="6">CGMCC 4.3530</strain>
    </source>
</reference>
<dbReference type="AlphaFoldDB" id="A0A1H3DGN6"/>
<dbReference type="PANTHER" id="PTHR30349:SF64">
    <property type="entry name" value="PROPHAGE INTEGRASE INTD-RELATED"/>
    <property type="match status" value="1"/>
</dbReference>
<dbReference type="Pfam" id="PF00589">
    <property type="entry name" value="Phage_integrase"/>
    <property type="match status" value="1"/>
</dbReference>
<dbReference type="InterPro" id="IPR002104">
    <property type="entry name" value="Integrase_catalytic"/>
</dbReference>
<dbReference type="Gene3D" id="1.10.443.10">
    <property type="entry name" value="Intergrase catalytic core"/>
    <property type="match status" value="1"/>
</dbReference>
<evidence type="ECO:0000256" key="2">
    <source>
        <dbReference type="ARBA" id="ARBA00023125"/>
    </source>
</evidence>
<dbReference type="EMBL" id="FNOK01000013">
    <property type="protein sequence ID" value="SDX65652.1"/>
    <property type="molecule type" value="Genomic_DNA"/>
</dbReference>
<dbReference type="InterPro" id="IPR010998">
    <property type="entry name" value="Integrase_recombinase_N"/>
</dbReference>
<dbReference type="RefSeq" id="WP_177226499.1">
    <property type="nucleotide sequence ID" value="NZ_FNOK01000013.1"/>
</dbReference>
<feature type="domain" description="Tyr recombinase" evidence="4">
    <location>
        <begin position="170"/>
        <end position="355"/>
    </location>
</feature>
<gene>
    <name evidence="5" type="ORF">SAMN05216215_1013105</name>
</gene>
<name>A0A1H3DGN6_9PSEU</name>
<dbReference type="InterPro" id="IPR050090">
    <property type="entry name" value="Tyrosine_recombinase_XerCD"/>
</dbReference>
<dbReference type="GO" id="GO:0003677">
    <property type="term" value="F:DNA binding"/>
    <property type="evidence" value="ECO:0007669"/>
    <property type="project" value="UniProtKB-KW"/>
</dbReference>